<dbReference type="PANTHER" id="PTHR11806:SF0">
    <property type="entry name" value="PROTEIN MTO1 HOMOLOG, MITOCHONDRIAL"/>
    <property type="match status" value="1"/>
</dbReference>
<dbReference type="Pfam" id="PF13932">
    <property type="entry name" value="SAM_GIDA_C"/>
    <property type="match status" value="1"/>
</dbReference>
<dbReference type="InterPro" id="IPR044920">
    <property type="entry name" value="MnmG_C_subdom_sf"/>
</dbReference>
<sequence length="636" mass="69669">MPSLSSFQVVVVGGGHAGCEAATAAARCGARTALLTHKKATIGEMSCNPSFGGIGKGHLLREIDALDGVSPRICDTAAITYQALNRAQGPAVLGLRAQIDRDVYRRNMQEEIASTPNLTVLEGAVEDLIVSPSNETTVGGVVLADGTAVASDAVVITTGTFLAAQIYKGSQTWPAGRLGDPASNGLSRTFATLGFELGRLRTGTPPRLAGDSIDFSQFELMPPDSKPILFSYLSEKPWLPINEQRPTYLGYTNDRVSDLVMQHLDANRRHIIEEINGPRYCPSLEAKVLRFPKLRHRLFLEHEGLHSDIIYPQGMSMTFADEVQESILRAIPGLENVRLTQPGYGVQYDFVNPQQLRPSLETKRVSGLFLAGQINGTTGYEEAAAQGLLAGTNAARKVQQNEPLLLDRSQAYLGVMVDDLTSLGTSEPYRMFTSRAEFRLHLRPDNADLRLTAAGRAVGIVRDRRWAVFEPLARRYETCKAALEGIKLPLARWKTALGGVLETKTDAKILSGFELLARHSVPLSAICDAFPSELGIFRADADLAERLHNESRYMSQQTRLNKRVNEMRLELTTLLPDDLDYSTLMDINLECREKLASFRPQNIAAASRVPGVTPDVLIALLRHAKRQASVESVARL</sequence>
<dbReference type="GO" id="GO:0050660">
    <property type="term" value="F:flavin adenine dinucleotide binding"/>
    <property type="evidence" value="ECO:0007669"/>
    <property type="project" value="InterPro"/>
</dbReference>
<evidence type="ECO:0000256" key="1">
    <source>
        <dbReference type="ARBA" id="ARBA00001974"/>
    </source>
</evidence>
<dbReference type="InterPro" id="IPR047001">
    <property type="entry name" value="MnmG_C_subdom"/>
</dbReference>
<keyword evidence="6" id="KW-1185">Reference proteome</keyword>
<dbReference type="GO" id="GO:0005739">
    <property type="term" value="C:mitochondrion"/>
    <property type="evidence" value="ECO:0007669"/>
    <property type="project" value="GOC"/>
</dbReference>
<dbReference type="GO" id="GO:0030488">
    <property type="term" value="P:tRNA methylation"/>
    <property type="evidence" value="ECO:0007669"/>
    <property type="project" value="TreeGrafter"/>
</dbReference>
<dbReference type="AlphaFoldDB" id="A0A7E4V9B7"/>
<dbReference type="SUPFAM" id="SSF51905">
    <property type="entry name" value="FAD/NAD(P)-binding domain"/>
    <property type="match status" value="1"/>
</dbReference>
<dbReference type="PROSITE" id="PS01281">
    <property type="entry name" value="GIDA_2"/>
    <property type="match status" value="1"/>
</dbReference>
<dbReference type="PROSITE" id="PS01280">
    <property type="entry name" value="GIDA_1"/>
    <property type="match status" value="1"/>
</dbReference>
<dbReference type="FunFam" id="3.50.50.60:FF:000082">
    <property type="entry name" value="protein MTO1 homolog, mitochondrial isoform X1"/>
    <property type="match status" value="1"/>
</dbReference>
<dbReference type="Pfam" id="PF01134">
    <property type="entry name" value="GIDA"/>
    <property type="match status" value="1"/>
</dbReference>
<dbReference type="Proteomes" id="UP000492821">
    <property type="component" value="Unassembled WGS sequence"/>
</dbReference>
<dbReference type="PANTHER" id="PTHR11806">
    <property type="entry name" value="GLUCOSE INHIBITED DIVISION PROTEIN A"/>
    <property type="match status" value="1"/>
</dbReference>
<dbReference type="GO" id="GO:0005829">
    <property type="term" value="C:cytosol"/>
    <property type="evidence" value="ECO:0007669"/>
    <property type="project" value="TreeGrafter"/>
</dbReference>
<keyword evidence="4" id="KW-0274">FAD</keyword>
<dbReference type="InterPro" id="IPR002218">
    <property type="entry name" value="MnmG-rel"/>
</dbReference>
<accession>A0A7E4V9B7</accession>
<comment type="similarity">
    <text evidence="2">Belongs to the MnmG family.</text>
</comment>
<proteinExistence type="inferred from homology"/>
<dbReference type="Gene3D" id="3.50.50.60">
    <property type="entry name" value="FAD/NAD(P)-binding domain"/>
    <property type="match status" value="2"/>
</dbReference>
<dbReference type="InterPro" id="IPR036188">
    <property type="entry name" value="FAD/NAD-bd_sf"/>
</dbReference>
<evidence type="ECO:0000313" key="6">
    <source>
        <dbReference type="Proteomes" id="UP000492821"/>
    </source>
</evidence>
<reference evidence="6" key="1">
    <citation type="journal article" date="2013" name="Genetics">
        <title>The draft genome and transcriptome of Panagrellus redivivus are shaped by the harsh demands of a free-living lifestyle.</title>
        <authorList>
            <person name="Srinivasan J."/>
            <person name="Dillman A.R."/>
            <person name="Macchietto M.G."/>
            <person name="Heikkinen L."/>
            <person name="Lakso M."/>
            <person name="Fracchia K.M."/>
            <person name="Antoshechkin I."/>
            <person name="Mortazavi A."/>
            <person name="Wong G."/>
            <person name="Sternberg P.W."/>
        </authorList>
    </citation>
    <scope>NUCLEOTIDE SEQUENCE [LARGE SCALE GENOMIC DNA]</scope>
    <source>
        <strain evidence="6">MT8872</strain>
    </source>
</reference>
<organism evidence="6 7">
    <name type="scientific">Panagrellus redivivus</name>
    <name type="common">Microworm</name>
    <dbReference type="NCBI Taxonomy" id="6233"/>
    <lineage>
        <taxon>Eukaryota</taxon>
        <taxon>Metazoa</taxon>
        <taxon>Ecdysozoa</taxon>
        <taxon>Nematoda</taxon>
        <taxon>Chromadorea</taxon>
        <taxon>Rhabditida</taxon>
        <taxon>Tylenchina</taxon>
        <taxon>Panagrolaimomorpha</taxon>
        <taxon>Panagrolaimoidea</taxon>
        <taxon>Panagrolaimidae</taxon>
        <taxon>Panagrellus</taxon>
    </lineage>
</organism>
<reference evidence="7" key="2">
    <citation type="submission" date="2020-10" db="UniProtKB">
        <authorList>
            <consortium name="WormBaseParasite"/>
        </authorList>
    </citation>
    <scope>IDENTIFICATION</scope>
</reference>
<protein>
    <submittedName>
        <fullName evidence="7">Protein MTO1 homolog, mitochondrial</fullName>
    </submittedName>
</protein>
<dbReference type="Pfam" id="PF21680">
    <property type="entry name" value="GIDA_C_1st"/>
    <property type="match status" value="1"/>
</dbReference>
<comment type="cofactor">
    <cofactor evidence="1">
        <name>FAD</name>
        <dbReference type="ChEBI" id="CHEBI:57692"/>
    </cofactor>
</comment>
<name>A0A7E4V9B7_PANRE</name>
<evidence type="ECO:0000259" key="5">
    <source>
        <dbReference type="SMART" id="SM01228"/>
    </source>
</evidence>
<dbReference type="InterPro" id="IPR026904">
    <property type="entry name" value="MnmG_C"/>
</dbReference>
<dbReference type="FunFam" id="1.10.150.570:FF:000001">
    <property type="entry name" value="tRNA uridine 5-carboxymethylaminomethyl modification enzyme MnmG"/>
    <property type="match status" value="1"/>
</dbReference>
<evidence type="ECO:0000256" key="3">
    <source>
        <dbReference type="ARBA" id="ARBA00022630"/>
    </source>
</evidence>
<dbReference type="WBParaSite" id="Pan_g17572.t1">
    <property type="protein sequence ID" value="Pan_g17572.t1"/>
    <property type="gene ID" value="Pan_g17572"/>
</dbReference>
<dbReference type="NCBIfam" id="TIGR00136">
    <property type="entry name" value="mnmG_gidA"/>
    <property type="match status" value="1"/>
</dbReference>
<dbReference type="GO" id="GO:0070899">
    <property type="term" value="P:mitochondrial tRNA wobble uridine modification"/>
    <property type="evidence" value="ECO:0007669"/>
    <property type="project" value="UniProtKB-ARBA"/>
</dbReference>
<dbReference type="InterPro" id="IPR040131">
    <property type="entry name" value="MnmG_N"/>
</dbReference>
<feature type="domain" description="tRNA uridine 5-carboxymethylaminomethyl modification enzyme C-terminal subdomain" evidence="5">
    <location>
        <begin position="551"/>
        <end position="622"/>
    </location>
</feature>
<keyword evidence="3" id="KW-0285">Flavoprotein</keyword>
<dbReference type="InterPro" id="IPR020595">
    <property type="entry name" value="MnmG-rel_CS"/>
</dbReference>
<evidence type="ECO:0000256" key="2">
    <source>
        <dbReference type="ARBA" id="ARBA00007653"/>
    </source>
</evidence>
<dbReference type="FunFam" id="3.50.50.60:FF:000002">
    <property type="entry name" value="tRNA uridine 5-carboxymethylaminomethyl modification enzyme MnmG"/>
    <property type="match status" value="1"/>
</dbReference>
<evidence type="ECO:0000313" key="7">
    <source>
        <dbReference type="WBParaSite" id="Pan_g17572.t1"/>
    </source>
</evidence>
<dbReference type="InterPro" id="IPR049312">
    <property type="entry name" value="GIDA_C_N"/>
</dbReference>
<dbReference type="SMART" id="SM01228">
    <property type="entry name" value="GIDA_assoc_3"/>
    <property type="match status" value="1"/>
</dbReference>
<dbReference type="Gene3D" id="1.10.150.570">
    <property type="entry name" value="GidA associated domain, C-terminal subdomain"/>
    <property type="match status" value="1"/>
</dbReference>
<dbReference type="InterPro" id="IPR004416">
    <property type="entry name" value="MnmG"/>
</dbReference>
<evidence type="ECO:0000256" key="4">
    <source>
        <dbReference type="ARBA" id="ARBA00022827"/>
    </source>
</evidence>